<keyword evidence="2" id="KW-1185">Reference proteome</keyword>
<dbReference type="Gramene" id="RZC63651">
    <property type="protein sequence ID" value="RZC63651"/>
    <property type="gene ID" value="C5167_025412"/>
</dbReference>
<organism evidence="1 2">
    <name type="scientific">Papaver somniferum</name>
    <name type="common">Opium poppy</name>
    <dbReference type="NCBI Taxonomy" id="3469"/>
    <lineage>
        <taxon>Eukaryota</taxon>
        <taxon>Viridiplantae</taxon>
        <taxon>Streptophyta</taxon>
        <taxon>Embryophyta</taxon>
        <taxon>Tracheophyta</taxon>
        <taxon>Spermatophyta</taxon>
        <taxon>Magnoliopsida</taxon>
        <taxon>Ranunculales</taxon>
        <taxon>Papaveraceae</taxon>
        <taxon>Papaveroideae</taxon>
        <taxon>Papaver</taxon>
    </lineage>
</organism>
<evidence type="ECO:0000313" key="1">
    <source>
        <dbReference type="EMBL" id="RZC63651.1"/>
    </source>
</evidence>
<dbReference type="AlphaFoldDB" id="A0A4Y7JUM6"/>
<proteinExistence type="predicted"/>
<accession>A0A4Y7JUM6</accession>
<sequence>MVFMNVQTNRLPDYLAGCQIILQVPPCPNVKLKEKLV</sequence>
<gene>
    <name evidence="1" type="ORF">C5167_025412</name>
</gene>
<reference evidence="1 2" key="1">
    <citation type="journal article" date="2018" name="Science">
        <title>The opium poppy genome and morphinan production.</title>
        <authorList>
            <person name="Guo L."/>
            <person name="Winzer T."/>
            <person name="Yang X."/>
            <person name="Li Y."/>
            <person name="Ning Z."/>
            <person name="He Z."/>
            <person name="Teodor R."/>
            <person name="Lu Y."/>
            <person name="Bowser T.A."/>
            <person name="Graham I.A."/>
            <person name="Ye K."/>
        </authorList>
    </citation>
    <scope>NUCLEOTIDE SEQUENCE [LARGE SCALE GENOMIC DNA]</scope>
    <source>
        <strain evidence="2">cv. HN1</strain>
        <tissue evidence="1">Leaves</tissue>
    </source>
</reference>
<dbReference type="EMBL" id="CM010719">
    <property type="protein sequence ID" value="RZC63651.1"/>
    <property type="molecule type" value="Genomic_DNA"/>
</dbReference>
<protein>
    <submittedName>
        <fullName evidence="1">Uncharacterized protein</fullName>
    </submittedName>
</protein>
<evidence type="ECO:0000313" key="2">
    <source>
        <dbReference type="Proteomes" id="UP000316621"/>
    </source>
</evidence>
<name>A0A4Y7JUM6_PAPSO</name>
<dbReference type="Proteomes" id="UP000316621">
    <property type="component" value="Chromosome 5"/>
</dbReference>